<accession>A0A8S5MJ09</accession>
<reference evidence="2" key="1">
    <citation type="journal article" date="2021" name="Proc. Natl. Acad. Sci. U.S.A.">
        <title>A Catalog of Tens of Thousands of Viruses from Human Metagenomes Reveals Hidden Associations with Chronic Diseases.</title>
        <authorList>
            <person name="Tisza M.J."/>
            <person name="Buck C.B."/>
        </authorList>
    </citation>
    <scope>NUCLEOTIDE SEQUENCE</scope>
    <source>
        <strain evidence="2">CtcfK29</strain>
    </source>
</reference>
<name>A0A8S5MJ09_9CAUD</name>
<evidence type="ECO:0000256" key="1">
    <source>
        <dbReference type="SAM" id="MobiDB-lite"/>
    </source>
</evidence>
<protein>
    <submittedName>
        <fullName evidence="2">Uncharacterized protein</fullName>
    </submittedName>
</protein>
<feature type="compositionally biased region" description="Acidic residues" evidence="1">
    <location>
        <begin position="168"/>
        <end position="180"/>
    </location>
</feature>
<evidence type="ECO:0000313" key="2">
    <source>
        <dbReference type="EMBL" id="DAD82325.1"/>
    </source>
</evidence>
<dbReference type="EMBL" id="BK014916">
    <property type="protein sequence ID" value="DAD82325.1"/>
    <property type="molecule type" value="Genomic_DNA"/>
</dbReference>
<proteinExistence type="predicted"/>
<organism evidence="2">
    <name type="scientific">CrAss-like virus sp. ctcfK29</name>
    <dbReference type="NCBI Taxonomy" id="2826827"/>
    <lineage>
        <taxon>Viruses</taxon>
        <taxon>Duplodnaviria</taxon>
        <taxon>Heunggongvirae</taxon>
        <taxon>Uroviricota</taxon>
        <taxon>Caudoviricetes</taxon>
        <taxon>Crassvirales</taxon>
    </lineage>
</organism>
<sequence>MLERYQNKKGLLMKCSLFQYYSQSPLSLYEVRRHFLWNFYCQNHSRNDARKVLKAVVASSRIGRIIDKSLQKKLVPNYREFLSTIKGMFRFWFCSKETLVLATIEAILKWDIVVNKKLKLKNQEELKHDTIKVLKEYLIHKEVSIEDSIPTTATTSPVSIDLESTNDFSDDQPIEDSSESDDFSSIKIWTLDEFTNEFGPKMQVKEYANGKTGDLFKSCVFTKGKTRTFVSFSSKLGEHTKKELLDMKDELIVMKVQSGKYKLAKHYYT</sequence>
<feature type="region of interest" description="Disordered" evidence="1">
    <location>
        <begin position="161"/>
        <end position="180"/>
    </location>
</feature>